<evidence type="ECO:0000313" key="4">
    <source>
        <dbReference type="Proteomes" id="UP000015100"/>
    </source>
</evidence>
<evidence type="ECO:0000256" key="1">
    <source>
        <dbReference type="SAM" id="MobiDB-lite"/>
    </source>
</evidence>
<dbReference type="PANTHER" id="PTHR28065:SF1">
    <property type="entry name" value="DUF4050 DOMAIN-CONTAINING PROTEIN"/>
    <property type="match status" value="1"/>
</dbReference>
<feature type="compositionally biased region" description="Basic and acidic residues" evidence="1">
    <location>
        <begin position="164"/>
        <end position="182"/>
    </location>
</feature>
<feature type="region of interest" description="Disordered" evidence="1">
    <location>
        <begin position="1"/>
        <end position="113"/>
    </location>
</feature>
<dbReference type="STRING" id="1284197.S8BWG5"/>
<organism evidence="3 4">
    <name type="scientific">Dactylellina haptotyla (strain CBS 200.50)</name>
    <name type="common">Nematode-trapping fungus</name>
    <name type="synonym">Monacrosporium haptotylum</name>
    <dbReference type="NCBI Taxonomy" id="1284197"/>
    <lineage>
        <taxon>Eukaryota</taxon>
        <taxon>Fungi</taxon>
        <taxon>Dikarya</taxon>
        <taxon>Ascomycota</taxon>
        <taxon>Pezizomycotina</taxon>
        <taxon>Orbiliomycetes</taxon>
        <taxon>Orbiliales</taxon>
        <taxon>Orbiliaceae</taxon>
        <taxon>Dactylellina</taxon>
    </lineage>
</organism>
<sequence length="446" mass="49307">MLRPTTTTTRPAPSAPKDIATPSAPTSSPSPTRSPRARRTPSFLFDSPPSAPLAPATSNATATSSSKPTKSKTKDHILSSSSPRRSFFPSPTKSSVGSANSGGSSGGGFAGGIFSLSSLLARMPTSASIAPILSHHHHAGNTPTSPANMNSSNSNSKKMGASTSKDKPAEPQRMTAAEKQEAVRNAQAILQTIRNDWDWHEELRKSKRRRTATGSASPTTTGTSLPSILSEEEDSSDEDDREYRSRDESDSEDNRRPAKSVYPDDEPKSVYRFHDPTAIGSPKATRDERKQRRRKDLEEEMKWNDGLRIWVERRDLWTQADKNGRVPIGKSKFEDVSFVSLESRFDNSFMTRWKNELTPTPPHYLHQNPFYDAVVPDAYPQLYQRIIIKGNTPTIPINLQHMTNALIEGWKADGQWPPKPTRPEPSMAKKKTVGESMVKRVFGIGR</sequence>
<feature type="compositionally biased region" description="Low complexity" evidence="1">
    <location>
        <begin position="53"/>
        <end position="68"/>
    </location>
</feature>
<dbReference type="HOGENOM" id="CLU_637824_0_0_1"/>
<feature type="compositionally biased region" description="Basic and acidic residues" evidence="1">
    <location>
        <begin position="241"/>
        <end position="256"/>
    </location>
</feature>
<dbReference type="Pfam" id="PF13259">
    <property type="entry name" value="clamp_Gag1-like"/>
    <property type="match status" value="1"/>
</dbReference>
<dbReference type="AlphaFoldDB" id="S8BWG5"/>
<reference evidence="4" key="2">
    <citation type="submission" date="2013-04" db="EMBL/GenBank/DDBJ databases">
        <title>Genomic mechanisms accounting for the adaptation to parasitism in nematode-trapping fungi.</title>
        <authorList>
            <person name="Ahren D.G."/>
        </authorList>
    </citation>
    <scope>NUCLEOTIDE SEQUENCE [LARGE SCALE GENOMIC DNA]</scope>
    <source>
        <strain evidence="4">CBS 200.50</strain>
    </source>
</reference>
<dbReference type="InterPro" id="IPR025124">
    <property type="entry name" value="Gag1-like_clamp"/>
</dbReference>
<feature type="region of interest" description="Disordered" evidence="1">
    <location>
        <begin position="414"/>
        <end position="433"/>
    </location>
</feature>
<feature type="compositionally biased region" description="Low complexity" evidence="1">
    <location>
        <begin position="141"/>
        <end position="162"/>
    </location>
</feature>
<feature type="domain" description="Gag1-like clamp" evidence="2">
    <location>
        <begin position="269"/>
        <end position="417"/>
    </location>
</feature>
<feature type="compositionally biased region" description="Low complexity" evidence="1">
    <location>
        <begin position="1"/>
        <end position="34"/>
    </location>
</feature>
<reference evidence="3 4" key="1">
    <citation type="journal article" date="2013" name="PLoS Genet.">
        <title>Genomic mechanisms accounting for the adaptation to parasitism in nematode-trapping fungi.</title>
        <authorList>
            <person name="Meerupati T."/>
            <person name="Andersson K.M."/>
            <person name="Friman E."/>
            <person name="Kumar D."/>
            <person name="Tunlid A."/>
            <person name="Ahren D."/>
        </authorList>
    </citation>
    <scope>NUCLEOTIDE SEQUENCE [LARGE SCALE GENOMIC DNA]</scope>
    <source>
        <strain evidence="3 4">CBS 200.50</strain>
    </source>
</reference>
<proteinExistence type="predicted"/>
<protein>
    <recommendedName>
        <fullName evidence="2">Gag1-like clamp domain-containing protein</fullName>
    </recommendedName>
</protein>
<dbReference type="OrthoDB" id="5422958at2759"/>
<feature type="compositionally biased region" description="Acidic residues" evidence="1">
    <location>
        <begin position="230"/>
        <end position="240"/>
    </location>
</feature>
<dbReference type="EMBL" id="AQGS01000461">
    <property type="protein sequence ID" value="EPS39662.1"/>
    <property type="molecule type" value="Genomic_DNA"/>
</dbReference>
<dbReference type="Proteomes" id="UP000015100">
    <property type="component" value="Unassembled WGS sequence"/>
</dbReference>
<feature type="compositionally biased region" description="Basic and acidic residues" evidence="1">
    <location>
        <begin position="265"/>
        <end position="275"/>
    </location>
</feature>
<comment type="caution">
    <text evidence="3">The sequence shown here is derived from an EMBL/GenBank/DDBJ whole genome shotgun (WGS) entry which is preliminary data.</text>
</comment>
<evidence type="ECO:0000313" key="3">
    <source>
        <dbReference type="EMBL" id="EPS39662.1"/>
    </source>
</evidence>
<feature type="compositionally biased region" description="Basic and acidic residues" evidence="1">
    <location>
        <begin position="284"/>
        <end position="296"/>
    </location>
</feature>
<feature type="region of interest" description="Disordered" evidence="1">
    <location>
        <begin position="131"/>
        <end position="187"/>
    </location>
</feature>
<dbReference type="PANTHER" id="PTHR28065">
    <property type="entry name" value="FREQUENIN"/>
    <property type="match status" value="1"/>
</dbReference>
<feature type="region of interest" description="Disordered" evidence="1">
    <location>
        <begin position="205"/>
        <end position="296"/>
    </location>
</feature>
<dbReference type="eggNOG" id="ENOG502SRCS">
    <property type="taxonomic scope" value="Eukaryota"/>
</dbReference>
<feature type="compositionally biased region" description="Low complexity" evidence="1">
    <location>
        <begin position="212"/>
        <end position="229"/>
    </location>
</feature>
<feature type="compositionally biased region" description="Low complexity" evidence="1">
    <location>
        <begin position="79"/>
        <end position="102"/>
    </location>
</feature>
<name>S8BWG5_DACHA</name>
<dbReference type="InterPro" id="IPR053274">
    <property type="entry name" value="Fluconazole_resistance"/>
</dbReference>
<evidence type="ECO:0000259" key="2">
    <source>
        <dbReference type="Pfam" id="PF13259"/>
    </source>
</evidence>
<accession>S8BWG5</accession>
<gene>
    <name evidence="3" type="ORF">H072_6553</name>
</gene>
<dbReference type="OMA" id="PINLQHM"/>
<keyword evidence="4" id="KW-1185">Reference proteome</keyword>